<feature type="domain" description="Lysidine-tRNA(Ile) synthetase C-terminal" evidence="9">
    <location>
        <begin position="365"/>
        <end position="433"/>
    </location>
</feature>
<evidence type="ECO:0000313" key="12">
    <source>
        <dbReference type="Proteomes" id="UP000194800"/>
    </source>
</evidence>
<keyword evidence="12" id="KW-1185">Reference proteome</keyword>
<evidence type="ECO:0000256" key="6">
    <source>
        <dbReference type="ARBA" id="ARBA00022840"/>
    </source>
</evidence>
<dbReference type="GO" id="GO:0005524">
    <property type="term" value="F:ATP binding"/>
    <property type="evidence" value="ECO:0007669"/>
    <property type="project" value="UniProtKB-UniRule"/>
</dbReference>
<dbReference type="SUPFAM" id="SSF82829">
    <property type="entry name" value="MesJ substrate recognition domain-like"/>
    <property type="match status" value="1"/>
</dbReference>
<comment type="similarity">
    <text evidence="8">Belongs to the tRNA(Ile)-lysidine synthase family.</text>
</comment>
<accession>A0A242NHP2</accession>
<dbReference type="SUPFAM" id="SSF52402">
    <property type="entry name" value="Adenine nucleotide alpha hydrolases-like"/>
    <property type="match status" value="1"/>
</dbReference>
<dbReference type="NCBIfam" id="TIGR02432">
    <property type="entry name" value="lysidine_TilS_N"/>
    <property type="match status" value="1"/>
</dbReference>
<dbReference type="InterPro" id="IPR015262">
    <property type="entry name" value="tRNA_Ile_lys_synt_subst-bd"/>
</dbReference>
<evidence type="ECO:0000313" key="13">
    <source>
        <dbReference type="Proteomes" id="UP000194977"/>
    </source>
</evidence>
<evidence type="ECO:0000259" key="9">
    <source>
        <dbReference type="SMART" id="SM00977"/>
    </source>
</evidence>
<keyword evidence="3 8" id="KW-0436">Ligase</keyword>
<dbReference type="Proteomes" id="UP000194977">
    <property type="component" value="Unassembled WGS sequence"/>
</dbReference>
<comment type="function">
    <text evidence="8">Ligates lysine onto the cytidine present at position 34 of the AUA codon-specific tRNA(Ile) that contains the anticodon CAU, in an ATP-dependent manner. Cytidine is converted to lysidine, thus changing the amino acid specificity of the tRNA from methionine to isoleucine.</text>
</comment>
<gene>
    <name evidence="8" type="primary">tilS</name>
    <name evidence="11" type="ORF">B6C91_05780</name>
    <name evidence="10" type="ORF">B6D08_07060</name>
</gene>
<dbReference type="GO" id="GO:0006400">
    <property type="term" value="P:tRNA modification"/>
    <property type="evidence" value="ECO:0007669"/>
    <property type="project" value="UniProtKB-UniRule"/>
</dbReference>
<dbReference type="NCBIfam" id="NF007942">
    <property type="entry name" value="PRK10660.1"/>
    <property type="match status" value="1"/>
</dbReference>
<dbReference type="Proteomes" id="UP000194800">
    <property type="component" value="Unassembled WGS sequence"/>
</dbReference>
<dbReference type="Gene3D" id="1.20.59.20">
    <property type="match status" value="1"/>
</dbReference>
<sequence>MNHQNQAKTKNNIEQTILQHLNGRQSLLVAFSGGVDSTVLMHALVTLKQQLHNLQLRAIYIHHGLSENADSWAEHCQQQCHIWQVPLIIEKVKLDRSAGNIEEQAREARYQAIYRHLKNNEFLCTAQHLDDQCETFFLALKRGSGPAGLSAMPLENGQHLRPLLTISRQEIEQYANQHQLSWIEDESNQDDHYDRNFLRLNVLPTLNQRWPHFSQMVARSAELCQQQEILLNELLLADFKLITTPEGQLCLTPLYNYSDYKRNAILRMWFRSKQINMPSQKQLSLIWQTVALAKEDANPQFILHNWQIRRYQNQLYLLPLYQDIERQILPWDLNTSLTLPDNLGILQTNYQTDLTCRLPQKEENISVRFHAQGQFQIVQRKGSRSIKKLWQEHHIPPWMRTRIPLIYYNEQLITAVGVFVTEQGKGSQVGFNLSNTL</sequence>
<comment type="caution">
    <text evidence="10">The sequence shown here is derived from an EMBL/GenBank/DDBJ whole genome shotgun (WGS) entry which is preliminary data.</text>
</comment>
<keyword evidence="6 8" id="KW-0067">ATP-binding</keyword>
<evidence type="ECO:0000313" key="10">
    <source>
        <dbReference type="EMBL" id="OTP99631.1"/>
    </source>
</evidence>
<evidence type="ECO:0000313" key="11">
    <source>
        <dbReference type="EMBL" id="OTQ10459.1"/>
    </source>
</evidence>
<dbReference type="EC" id="6.3.4.19" evidence="8"/>
<comment type="catalytic activity">
    <reaction evidence="7 8">
        <text>cytidine(34) in tRNA(Ile2) + L-lysine + ATP = lysidine(34) in tRNA(Ile2) + AMP + diphosphate + H(+)</text>
        <dbReference type="Rhea" id="RHEA:43744"/>
        <dbReference type="Rhea" id="RHEA-COMP:10625"/>
        <dbReference type="Rhea" id="RHEA-COMP:10670"/>
        <dbReference type="ChEBI" id="CHEBI:15378"/>
        <dbReference type="ChEBI" id="CHEBI:30616"/>
        <dbReference type="ChEBI" id="CHEBI:32551"/>
        <dbReference type="ChEBI" id="CHEBI:33019"/>
        <dbReference type="ChEBI" id="CHEBI:82748"/>
        <dbReference type="ChEBI" id="CHEBI:83665"/>
        <dbReference type="ChEBI" id="CHEBI:456215"/>
        <dbReference type="EC" id="6.3.4.19"/>
    </reaction>
</comment>
<protein>
    <recommendedName>
        <fullName evidence="8">tRNA(Ile)-lysidine synthase</fullName>
        <ecNumber evidence="8">6.3.4.19</ecNumber>
    </recommendedName>
    <alternativeName>
        <fullName evidence="8">tRNA(Ile)-2-lysyl-cytidine synthase</fullName>
    </alternativeName>
    <alternativeName>
        <fullName evidence="8">tRNA(Ile)-lysidine synthetase</fullName>
    </alternativeName>
</protein>
<dbReference type="HAMAP" id="MF_01161">
    <property type="entry name" value="tRNA_Ile_lys_synt"/>
    <property type="match status" value="1"/>
</dbReference>
<keyword evidence="5 8" id="KW-0547">Nucleotide-binding</keyword>
<dbReference type="InterPro" id="IPR012796">
    <property type="entry name" value="Lysidine-tRNA-synth_C"/>
</dbReference>
<dbReference type="Pfam" id="PF09179">
    <property type="entry name" value="TilS"/>
    <property type="match status" value="1"/>
</dbReference>
<organism evidence="10 13">
    <name type="scientific">Gilliamella apicola</name>
    <dbReference type="NCBI Taxonomy" id="1196095"/>
    <lineage>
        <taxon>Bacteria</taxon>
        <taxon>Pseudomonadati</taxon>
        <taxon>Pseudomonadota</taxon>
        <taxon>Gammaproteobacteria</taxon>
        <taxon>Orbales</taxon>
        <taxon>Orbaceae</taxon>
        <taxon>Gilliamella</taxon>
    </lineage>
</organism>
<dbReference type="InterPro" id="IPR011063">
    <property type="entry name" value="TilS/TtcA_N"/>
</dbReference>
<reference evidence="12 13" key="1">
    <citation type="submission" date="2017-03" db="EMBL/GenBank/DDBJ databases">
        <title>Comparative genomics of honeybee gut symbionts reveal geographically distinct and subgroup specific antibiotic resistance.</title>
        <authorList>
            <person name="Ludvigsen J."/>
            <person name="Porcellato D."/>
            <person name="Labee-Lund T.M."/>
            <person name="Amdam G.V."/>
            <person name="Rudi K."/>
        </authorList>
    </citation>
    <scope>NUCLEOTIDE SEQUENCE [LARGE SCALE GENOMIC DNA]</scope>
    <source>
        <strain evidence="10 13">A-7-12</strain>
        <strain evidence="11 12">A-9-12</strain>
    </source>
</reference>
<dbReference type="PANTHER" id="PTHR43033">
    <property type="entry name" value="TRNA(ILE)-LYSIDINE SYNTHASE-RELATED"/>
    <property type="match status" value="1"/>
</dbReference>
<dbReference type="EMBL" id="NART01000018">
    <property type="protein sequence ID" value="OTQ10459.1"/>
    <property type="molecule type" value="Genomic_DNA"/>
</dbReference>
<evidence type="ECO:0000256" key="2">
    <source>
        <dbReference type="ARBA" id="ARBA00022490"/>
    </source>
</evidence>
<keyword evidence="2 8" id="KW-0963">Cytoplasm</keyword>
<dbReference type="InterPro" id="IPR012795">
    <property type="entry name" value="tRNA_Ile_lys_synt_N"/>
</dbReference>
<evidence type="ECO:0000256" key="5">
    <source>
        <dbReference type="ARBA" id="ARBA00022741"/>
    </source>
</evidence>
<dbReference type="InterPro" id="IPR012094">
    <property type="entry name" value="tRNA_Ile_lys_synt"/>
</dbReference>
<feature type="binding site" evidence="8">
    <location>
        <begin position="32"/>
        <end position="37"/>
    </location>
    <ligand>
        <name>ATP</name>
        <dbReference type="ChEBI" id="CHEBI:30616"/>
    </ligand>
</feature>
<dbReference type="OrthoDB" id="9807403at2"/>
<dbReference type="PANTHER" id="PTHR43033:SF1">
    <property type="entry name" value="TRNA(ILE)-LYSIDINE SYNTHASE-RELATED"/>
    <property type="match status" value="1"/>
</dbReference>
<keyword evidence="4 8" id="KW-0819">tRNA processing</keyword>
<dbReference type="Pfam" id="PF01171">
    <property type="entry name" value="ATP_bind_3"/>
    <property type="match status" value="1"/>
</dbReference>
<dbReference type="CDD" id="cd01992">
    <property type="entry name" value="TilS_N"/>
    <property type="match status" value="1"/>
</dbReference>
<dbReference type="NCBIfam" id="TIGR02433">
    <property type="entry name" value="lysidine_TilS_C"/>
    <property type="match status" value="1"/>
</dbReference>
<comment type="subcellular location">
    <subcellularLocation>
        <location evidence="1 8">Cytoplasm</location>
    </subcellularLocation>
</comment>
<proteinExistence type="inferred from homology"/>
<evidence type="ECO:0000256" key="8">
    <source>
        <dbReference type="HAMAP-Rule" id="MF_01161"/>
    </source>
</evidence>
<dbReference type="Gene3D" id="3.40.50.620">
    <property type="entry name" value="HUPs"/>
    <property type="match status" value="1"/>
</dbReference>
<evidence type="ECO:0000256" key="7">
    <source>
        <dbReference type="ARBA" id="ARBA00048539"/>
    </source>
</evidence>
<dbReference type="SUPFAM" id="SSF56037">
    <property type="entry name" value="PheT/TilS domain"/>
    <property type="match status" value="1"/>
</dbReference>
<name>A0A242NHP2_9GAMM</name>
<comment type="domain">
    <text evidence="8">The N-terminal region contains the highly conserved SGGXDS motif, predicted to be a P-loop motif involved in ATP binding.</text>
</comment>
<dbReference type="InterPro" id="IPR014729">
    <property type="entry name" value="Rossmann-like_a/b/a_fold"/>
</dbReference>
<dbReference type="EMBL" id="NARP01000015">
    <property type="protein sequence ID" value="OTP99631.1"/>
    <property type="molecule type" value="Genomic_DNA"/>
</dbReference>
<evidence type="ECO:0000256" key="4">
    <source>
        <dbReference type="ARBA" id="ARBA00022694"/>
    </source>
</evidence>
<evidence type="ECO:0000256" key="3">
    <source>
        <dbReference type="ARBA" id="ARBA00022598"/>
    </source>
</evidence>
<dbReference type="RefSeq" id="WP_086271219.1">
    <property type="nucleotide sequence ID" value="NZ_MZNE01000001.1"/>
</dbReference>
<evidence type="ECO:0000256" key="1">
    <source>
        <dbReference type="ARBA" id="ARBA00004496"/>
    </source>
</evidence>
<dbReference type="Pfam" id="PF11734">
    <property type="entry name" value="TilS_C"/>
    <property type="match status" value="1"/>
</dbReference>
<dbReference type="AlphaFoldDB" id="A0A242NHP2"/>
<dbReference type="SMART" id="SM00977">
    <property type="entry name" value="TilS_C"/>
    <property type="match status" value="1"/>
</dbReference>
<dbReference type="GO" id="GO:0005737">
    <property type="term" value="C:cytoplasm"/>
    <property type="evidence" value="ECO:0007669"/>
    <property type="project" value="UniProtKB-SubCell"/>
</dbReference>
<dbReference type="GO" id="GO:0032267">
    <property type="term" value="F:tRNA(Ile)-lysidine synthase activity"/>
    <property type="evidence" value="ECO:0007669"/>
    <property type="project" value="UniProtKB-EC"/>
</dbReference>